<organism evidence="1 2">
    <name type="scientific">Fibrobacter succinogenes</name>
    <name type="common">Bacteroides succinogenes</name>
    <dbReference type="NCBI Taxonomy" id="833"/>
    <lineage>
        <taxon>Bacteria</taxon>
        <taxon>Pseudomonadati</taxon>
        <taxon>Fibrobacterota</taxon>
        <taxon>Fibrobacteria</taxon>
        <taxon>Fibrobacterales</taxon>
        <taxon>Fibrobacteraceae</taxon>
        <taxon>Fibrobacter</taxon>
    </lineage>
</organism>
<dbReference type="EMBL" id="UHJL01000002">
    <property type="protein sequence ID" value="SUQ24285.1"/>
    <property type="molecule type" value="Genomic_DNA"/>
</dbReference>
<proteinExistence type="predicted"/>
<accession>A0A380S581</accession>
<evidence type="ECO:0000313" key="2">
    <source>
        <dbReference type="Proteomes" id="UP000255423"/>
    </source>
</evidence>
<dbReference type="RefSeq" id="WP_109572820.1">
    <property type="nucleotide sequence ID" value="NZ_UHJL01000002.1"/>
</dbReference>
<evidence type="ECO:0000313" key="1">
    <source>
        <dbReference type="EMBL" id="SUQ24285.1"/>
    </source>
</evidence>
<name>A0A380S581_FIBSU</name>
<protein>
    <recommendedName>
        <fullName evidence="3">Rhamnan synthesis protein F</fullName>
    </recommendedName>
</protein>
<dbReference type="Proteomes" id="UP000255423">
    <property type="component" value="Unassembled WGS sequence"/>
</dbReference>
<sequence>MDACNKVALYASYQTGEDLPGYVRFALKHLAETDFKVVLLTNRRTLSSDTYDFLKENHIELFLTENRGFDFGMWRRYLQLQANRTDAAGNYVPGLITRDVERLLLINDSIVYYKNKFKEFFERAENSNADVVSLTSNDEFAPHLQSFFLYMKPAALGVFFLHIFETPEQTEFYDVTRKLEVGLSEKFTEAEVIMESLYHTERPVFFAYDELIQQGAGFVKRKLLERRFNYEEKKHFVRHHAYDALNKDYTALILEAGLDADFDESWLPKSNETKVERIKDFIWEKGFQLVGFPAKRLLDKIKKGDSRLSPSSEDRHRE</sequence>
<gene>
    <name evidence="1" type="ORF">SAMN05661053_1681</name>
</gene>
<evidence type="ECO:0008006" key="3">
    <source>
        <dbReference type="Google" id="ProtNLM"/>
    </source>
</evidence>
<reference evidence="1 2" key="1">
    <citation type="submission" date="2017-08" db="EMBL/GenBank/DDBJ databases">
        <authorList>
            <person name="de Groot N.N."/>
        </authorList>
    </citation>
    <scope>NUCLEOTIDE SEQUENCE [LARGE SCALE GENOMIC DNA]</scope>
    <source>
        <strain evidence="1 2">HM2</strain>
    </source>
</reference>
<dbReference type="AlphaFoldDB" id="A0A380S581"/>